<evidence type="ECO:0000256" key="11">
    <source>
        <dbReference type="SAM" id="MobiDB-lite"/>
    </source>
</evidence>
<keyword evidence="6" id="KW-0145">Chemotaxis</keyword>
<dbReference type="Gene3D" id="1.10.220.30">
    <property type="match status" value="3"/>
</dbReference>
<dbReference type="InterPro" id="IPR028263">
    <property type="entry name" value="FliG_N"/>
</dbReference>
<feature type="compositionally biased region" description="Polar residues" evidence="11">
    <location>
        <begin position="1"/>
        <end position="12"/>
    </location>
</feature>
<dbReference type="InterPro" id="IPR023087">
    <property type="entry name" value="Flg_Motor_Flig_C"/>
</dbReference>
<evidence type="ECO:0000259" key="13">
    <source>
        <dbReference type="Pfam" id="PF14841"/>
    </source>
</evidence>
<evidence type="ECO:0000256" key="3">
    <source>
        <dbReference type="ARBA" id="ARBA00010299"/>
    </source>
</evidence>
<protein>
    <recommendedName>
        <fullName evidence="4">Flagellar motor switch protein FliG</fullName>
    </recommendedName>
</protein>
<evidence type="ECO:0000256" key="6">
    <source>
        <dbReference type="ARBA" id="ARBA00022500"/>
    </source>
</evidence>
<dbReference type="GO" id="GO:0006935">
    <property type="term" value="P:chemotaxis"/>
    <property type="evidence" value="ECO:0007669"/>
    <property type="project" value="UniProtKB-KW"/>
</dbReference>
<dbReference type="AlphaFoldDB" id="A0A3P3DEC7"/>
<dbReference type="GO" id="GO:0005886">
    <property type="term" value="C:plasma membrane"/>
    <property type="evidence" value="ECO:0007669"/>
    <property type="project" value="UniProtKB-SubCell"/>
</dbReference>
<feature type="domain" description="Flagellar motor switch protein FliG C-terminal" evidence="12">
    <location>
        <begin position="235"/>
        <end position="347"/>
    </location>
</feature>
<dbReference type="Pfam" id="PF14841">
    <property type="entry name" value="FliG_M"/>
    <property type="match status" value="1"/>
</dbReference>
<dbReference type="Proteomes" id="UP000282125">
    <property type="component" value="Unassembled WGS sequence"/>
</dbReference>
<keyword evidence="7" id="KW-0283">Flagellar rotation</keyword>
<evidence type="ECO:0000256" key="4">
    <source>
        <dbReference type="ARBA" id="ARBA00021870"/>
    </source>
</evidence>
<evidence type="ECO:0000259" key="14">
    <source>
        <dbReference type="Pfam" id="PF14842"/>
    </source>
</evidence>
<evidence type="ECO:0000313" key="15">
    <source>
        <dbReference type="EMBL" id="RRH72631.1"/>
    </source>
</evidence>
<evidence type="ECO:0000256" key="10">
    <source>
        <dbReference type="ARBA" id="ARBA00025598"/>
    </source>
</evidence>
<feature type="domain" description="Flagellar motor switch protein FliG middle" evidence="13">
    <location>
        <begin position="134"/>
        <end position="205"/>
    </location>
</feature>
<comment type="subcellular location">
    <subcellularLocation>
        <location evidence="1">Bacterial flagellum basal body</location>
    </subcellularLocation>
    <subcellularLocation>
        <location evidence="2">Cell membrane</location>
        <topology evidence="2">Peripheral membrane protein</topology>
        <orientation evidence="2">Cytoplasmic side</orientation>
    </subcellularLocation>
</comment>
<evidence type="ECO:0000256" key="2">
    <source>
        <dbReference type="ARBA" id="ARBA00004413"/>
    </source>
</evidence>
<dbReference type="EMBL" id="RRAZ01000022">
    <property type="protein sequence ID" value="RRH72631.1"/>
    <property type="molecule type" value="Genomic_DNA"/>
</dbReference>
<keyword evidence="5" id="KW-1003">Cell membrane</keyword>
<keyword evidence="16" id="KW-1185">Reference proteome</keyword>
<comment type="function">
    <text evidence="10">FliG is one of three proteins (FliG, FliN, FliM) that forms the rotor-mounted switch complex (C ring), located at the base of the basal body. This complex interacts with the CheY and CheZ chemotaxis proteins, in addition to contacting components of the motor that determine the direction of flagellar rotation.</text>
</comment>
<evidence type="ECO:0000256" key="9">
    <source>
        <dbReference type="ARBA" id="ARBA00023143"/>
    </source>
</evidence>
<proteinExistence type="inferred from homology"/>
<dbReference type="GO" id="GO:0071973">
    <property type="term" value="P:bacterial-type flagellum-dependent cell motility"/>
    <property type="evidence" value="ECO:0007669"/>
    <property type="project" value="InterPro"/>
</dbReference>
<dbReference type="InterPro" id="IPR011002">
    <property type="entry name" value="FliG_a-hlx"/>
</dbReference>
<gene>
    <name evidence="15" type="ORF">EG244_14455</name>
</gene>
<dbReference type="PANTHER" id="PTHR30534:SF0">
    <property type="entry name" value="FLAGELLAR MOTOR SWITCH PROTEIN FLIG"/>
    <property type="match status" value="1"/>
</dbReference>
<evidence type="ECO:0000313" key="16">
    <source>
        <dbReference type="Proteomes" id="UP000282125"/>
    </source>
</evidence>
<dbReference type="GO" id="GO:0003774">
    <property type="term" value="F:cytoskeletal motor activity"/>
    <property type="evidence" value="ECO:0007669"/>
    <property type="project" value="InterPro"/>
</dbReference>
<keyword evidence="8" id="KW-0472">Membrane</keyword>
<keyword evidence="15" id="KW-0966">Cell projection</keyword>
<keyword evidence="15" id="KW-0969">Cilium</keyword>
<organism evidence="15 16">
    <name type="scientific">Falsigemmobacter faecalis</name>
    <dbReference type="NCBI Taxonomy" id="2488730"/>
    <lineage>
        <taxon>Bacteria</taxon>
        <taxon>Pseudomonadati</taxon>
        <taxon>Pseudomonadota</taxon>
        <taxon>Alphaproteobacteria</taxon>
        <taxon>Rhodobacterales</taxon>
        <taxon>Paracoccaceae</taxon>
        <taxon>Falsigemmobacter</taxon>
    </lineage>
</organism>
<feature type="domain" description="Flagellar motor switch protein FliG N-terminal" evidence="14">
    <location>
        <begin position="24"/>
        <end position="122"/>
    </location>
</feature>
<dbReference type="SUPFAM" id="SSF48029">
    <property type="entry name" value="FliG"/>
    <property type="match status" value="2"/>
</dbReference>
<name>A0A3P3DEC7_9RHOB</name>
<keyword evidence="9" id="KW-0975">Bacterial flagellum</keyword>
<comment type="caution">
    <text evidence="15">The sequence shown here is derived from an EMBL/GenBank/DDBJ whole genome shotgun (WGS) entry which is preliminary data.</text>
</comment>
<dbReference type="PRINTS" id="PR00954">
    <property type="entry name" value="FLGMOTORFLIG"/>
</dbReference>
<dbReference type="InterPro" id="IPR032779">
    <property type="entry name" value="FliG_M"/>
</dbReference>
<dbReference type="InterPro" id="IPR000090">
    <property type="entry name" value="Flg_Motor_Flig"/>
</dbReference>
<dbReference type="OrthoDB" id="7616820at2"/>
<accession>A0A3P3DEC7</accession>
<dbReference type="GO" id="GO:0009425">
    <property type="term" value="C:bacterial-type flagellum basal body"/>
    <property type="evidence" value="ECO:0007669"/>
    <property type="project" value="UniProtKB-SubCell"/>
</dbReference>
<comment type="similarity">
    <text evidence="3">Belongs to the FliG family.</text>
</comment>
<dbReference type="PANTHER" id="PTHR30534">
    <property type="entry name" value="FLAGELLAR MOTOR SWITCH PROTEIN FLIG"/>
    <property type="match status" value="1"/>
</dbReference>
<evidence type="ECO:0000259" key="12">
    <source>
        <dbReference type="Pfam" id="PF01706"/>
    </source>
</evidence>
<dbReference type="RefSeq" id="WP_124965700.1">
    <property type="nucleotide sequence ID" value="NZ_RRAZ01000022.1"/>
</dbReference>
<evidence type="ECO:0000256" key="5">
    <source>
        <dbReference type="ARBA" id="ARBA00022475"/>
    </source>
</evidence>
<reference evidence="15 16" key="1">
    <citation type="submission" date="2018-11" db="EMBL/GenBank/DDBJ databases">
        <title>Gemmobacter sp. nov., YIM 102744-1 draft genome.</title>
        <authorList>
            <person name="Li G."/>
            <person name="Jiang Y."/>
        </authorList>
    </citation>
    <scope>NUCLEOTIDE SEQUENCE [LARGE SCALE GENOMIC DNA]</scope>
    <source>
        <strain evidence="15 16">YIM 102744-1</strain>
    </source>
</reference>
<dbReference type="Pfam" id="PF01706">
    <property type="entry name" value="FliG_C"/>
    <property type="match status" value="1"/>
</dbReference>
<dbReference type="Pfam" id="PF14842">
    <property type="entry name" value="FliG_N"/>
    <property type="match status" value="1"/>
</dbReference>
<sequence length="355" mass="38118">MAQGLNRATVTRLTPPPPSAGEALSSREKAAIIVRLLLAEGAPIKLSALPDHMQAALTEQMASMRLVDRSTLAAVVGEFLHKLESVGLAFPGGIENAIALLDGHISSSAASRLRRLAGNSGRIDPWERLIPLSPEKLLPILNGESVEVAAVVLSKLPVSRAADLLTRLPGERARRVTHAVSLTGNIDPETVRRIGAALVSQLDAQPPRAFDHGPVERVGAILNVTTAALRDDLLEDLSTQDADFADKVRRAIFTFAHIPSRILARDVPKITRVVEQPVLITALGGALSGTLAPVANWLLENMSPRLAQGLREEIEARGRIREKEAELAQSELIEAIRRLDAAGELQLVEPEEEDG</sequence>
<feature type="region of interest" description="Disordered" evidence="11">
    <location>
        <begin position="1"/>
        <end position="24"/>
    </location>
</feature>
<evidence type="ECO:0000256" key="1">
    <source>
        <dbReference type="ARBA" id="ARBA00004117"/>
    </source>
</evidence>
<evidence type="ECO:0000256" key="7">
    <source>
        <dbReference type="ARBA" id="ARBA00022779"/>
    </source>
</evidence>
<keyword evidence="15" id="KW-0282">Flagellum</keyword>
<evidence type="ECO:0000256" key="8">
    <source>
        <dbReference type="ARBA" id="ARBA00023136"/>
    </source>
</evidence>